<evidence type="ECO:0000256" key="2">
    <source>
        <dbReference type="ARBA" id="ARBA00022692"/>
    </source>
</evidence>
<dbReference type="PANTHER" id="PTHR11920">
    <property type="entry name" value="GUANYLYL CYCLASE"/>
    <property type="match status" value="1"/>
</dbReference>
<evidence type="ECO:0000256" key="6">
    <source>
        <dbReference type="ARBA" id="ARBA00023239"/>
    </source>
</evidence>
<feature type="region of interest" description="Disordered" evidence="7">
    <location>
        <begin position="711"/>
        <end position="764"/>
    </location>
</feature>
<evidence type="ECO:0000256" key="4">
    <source>
        <dbReference type="ARBA" id="ARBA00022989"/>
    </source>
</evidence>
<proteinExistence type="predicted"/>
<sequence length="764" mass="84790">MAKEEQFLEEPDMDGSVSEGLEEEESTIPANAGEDKLVIAKSEDTGVRALRILTALVLVGVAVTVCVVVYKQTQANEQENFEQGFHEHGGKLMSGFVVAMKSRVGIVEGFAMDLTSTVNDPNTNVSWPYYMPHDYSRRAHHVCKLAQIGMLAVLPKVETLQLPTWNAYINQRKENWTREALAYQQQEVDKLQFLPTMMKLIDGKVEVEDGPGPYFPITWMYPAAGFPSYINTNLYGNPTGARIQMNEALNSTTMSFARSTEFMDGPKPESLVYRESGKYFPGYDGGPYFPWYYAVYDSYQSQTKKVVALLGGYTLWTSYFTGILPDATPGLVLILENKCNQTFTMQIEGEQANILSKGDHHDTKYDDLAMSVTVDSIFGQQDENDNEEEYGTFSPKANVGKCHYRIRIYPSQEFEDSYYTNAPLIFTVTLASVFLFTCMVFLAFDYFVEQRQKAVMKSALQSGQLVSSLFPEEVRKQLYQEEEAKAKAKEQEKGWRTASTAGGDTISGAASDGLTAKQAIAHYYEDTTIFFMDLSGFTKWSSTRTPAEVFELLEALYGQFDRVAAKLNVFKVETIGDCYVAVTGLPEAQPDHALIMTKFAQTCMRKIHPVLVSLAPTLGEDTLNLEMRVGLHSGPVTGGVLRGKKARFQLFGDSVNTASRMESNGQPGRIHVSESTAEELRKHGKDEWLTVREDKITAKGKGLMTTYWVNPKAGGATTTRTGSVASTRSSVSQRGDIPSSESIDLESGPAPAADNIEELHSVDV</sequence>
<dbReference type="SUPFAM" id="SSF55073">
    <property type="entry name" value="Nucleotide cyclase"/>
    <property type="match status" value="1"/>
</dbReference>
<evidence type="ECO:0000313" key="11">
    <source>
        <dbReference type="Proteomes" id="UP001153069"/>
    </source>
</evidence>
<evidence type="ECO:0000256" key="1">
    <source>
        <dbReference type="ARBA" id="ARBA00004370"/>
    </source>
</evidence>
<organism evidence="10 11">
    <name type="scientific">Seminavis robusta</name>
    <dbReference type="NCBI Taxonomy" id="568900"/>
    <lineage>
        <taxon>Eukaryota</taxon>
        <taxon>Sar</taxon>
        <taxon>Stramenopiles</taxon>
        <taxon>Ochrophyta</taxon>
        <taxon>Bacillariophyta</taxon>
        <taxon>Bacillariophyceae</taxon>
        <taxon>Bacillariophycidae</taxon>
        <taxon>Naviculales</taxon>
        <taxon>Naviculaceae</taxon>
        <taxon>Seminavis</taxon>
    </lineage>
</organism>
<dbReference type="GO" id="GO:0005886">
    <property type="term" value="C:plasma membrane"/>
    <property type="evidence" value="ECO:0007669"/>
    <property type="project" value="TreeGrafter"/>
</dbReference>
<keyword evidence="3" id="KW-0547">Nucleotide-binding</keyword>
<dbReference type="GO" id="GO:0004383">
    <property type="term" value="F:guanylate cyclase activity"/>
    <property type="evidence" value="ECO:0007669"/>
    <property type="project" value="TreeGrafter"/>
</dbReference>
<feature type="transmembrane region" description="Helical" evidence="8">
    <location>
        <begin position="424"/>
        <end position="448"/>
    </location>
</feature>
<name>A0A9N8F299_9STRA</name>
<dbReference type="Pfam" id="PF00211">
    <property type="entry name" value="Guanylate_cyc"/>
    <property type="match status" value="1"/>
</dbReference>
<keyword evidence="4 8" id="KW-1133">Transmembrane helix</keyword>
<accession>A0A9N8F299</accession>
<evidence type="ECO:0000259" key="9">
    <source>
        <dbReference type="PROSITE" id="PS50125"/>
    </source>
</evidence>
<dbReference type="GO" id="GO:0035556">
    <property type="term" value="P:intracellular signal transduction"/>
    <property type="evidence" value="ECO:0007669"/>
    <property type="project" value="InterPro"/>
</dbReference>
<evidence type="ECO:0000256" key="3">
    <source>
        <dbReference type="ARBA" id="ARBA00022741"/>
    </source>
</evidence>
<dbReference type="Proteomes" id="UP001153069">
    <property type="component" value="Unassembled WGS sequence"/>
</dbReference>
<evidence type="ECO:0000256" key="8">
    <source>
        <dbReference type="SAM" id="Phobius"/>
    </source>
</evidence>
<dbReference type="PANTHER" id="PTHR11920:SF335">
    <property type="entry name" value="GUANYLATE CYCLASE"/>
    <property type="match status" value="1"/>
</dbReference>
<evidence type="ECO:0000256" key="7">
    <source>
        <dbReference type="SAM" id="MobiDB-lite"/>
    </source>
</evidence>
<protein>
    <submittedName>
        <fullName evidence="10">Receptor-type guanylate cyclase gcy</fullName>
    </submittedName>
</protein>
<dbReference type="GO" id="GO:0001653">
    <property type="term" value="F:peptide receptor activity"/>
    <property type="evidence" value="ECO:0007669"/>
    <property type="project" value="TreeGrafter"/>
</dbReference>
<dbReference type="SMART" id="SM00044">
    <property type="entry name" value="CYCc"/>
    <property type="match status" value="1"/>
</dbReference>
<dbReference type="PROSITE" id="PS50125">
    <property type="entry name" value="GUANYLATE_CYCLASE_2"/>
    <property type="match status" value="1"/>
</dbReference>
<keyword evidence="11" id="KW-1185">Reference proteome</keyword>
<dbReference type="GO" id="GO:0007168">
    <property type="term" value="P:receptor guanylyl cyclase signaling pathway"/>
    <property type="evidence" value="ECO:0007669"/>
    <property type="project" value="TreeGrafter"/>
</dbReference>
<dbReference type="OrthoDB" id="10006362at2759"/>
<comment type="caution">
    <text evidence="10">The sequence shown here is derived from an EMBL/GenBank/DDBJ whole genome shotgun (WGS) entry which is preliminary data.</text>
</comment>
<gene>
    <name evidence="10" type="ORF">SEMRO_3434_G348000.1</name>
</gene>
<dbReference type="CDD" id="cd07302">
    <property type="entry name" value="CHD"/>
    <property type="match status" value="1"/>
</dbReference>
<dbReference type="InterPro" id="IPR050401">
    <property type="entry name" value="Cyclic_nucleotide_synthase"/>
</dbReference>
<dbReference type="EMBL" id="CAICTM010003432">
    <property type="protein sequence ID" value="CAB9531333.1"/>
    <property type="molecule type" value="Genomic_DNA"/>
</dbReference>
<dbReference type="AlphaFoldDB" id="A0A9N8F299"/>
<evidence type="ECO:0000313" key="10">
    <source>
        <dbReference type="EMBL" id="CAB9531333.1"/>
    </source>
</evidence>
<reference evidence="10" key="1">
    <citation type="submission" date="2020-06" db="EMBL/GenBank/DDBJ databases">
        <authorList>
            <consortium name="Plant Systems Biology data submission"/>
        </authorList>
    </citation>
    <scope>NUCLEOTIDE SEQUENCE</scope>
    <source>
        <strain evidence="10">D6</strain>
    </source>
</reference>
<dbReference type="InterPro" id="IPR029787">
    <property type="entry name" value="Nucleotide_cyclase"/>
</dbReference>
<keyword evidence="6" id="KW-0456">Lyase</keyword>
<keyword evidence="10" id="KW-0675">Receptor</keyword>
<keyword evidence="5 8" id="KW-0472">Membrane</keyword>
<keyword evidence="2 8" id="KW-0812">Transmembrane</keyword>
<feature type="transmembrane region" description="Helical" evidence="8">
    <location>
        <begin position="49"/>
        <end position="70"/>
    </location>
</feature>
<comment type="subcellular location">
    <subcellularLocation>
        <location evidence="1">Membrane</location>
    </subcellularLocation>
</comment>
<feature type="compositionally biased region" description="Polar residues" evidence="7">
    <location>
        <begin position="716"/>
        <end position="733"/>
    </location>
</feature>
<dbReference type="GO" id="GO:0004016">
    <property type="term" value="F:adenylate cyclase activity"/>
    <property type="evidence" value="ECO:0007669"/>
    <property type="project" value="TreeGrafter"/>
</dbReference>
<dbReference type="InterPro" id="IPR001054">
    <property type="entry name" value="A/G_cyclase"/>
</dbReference>
<dbReference type="GO" id="GO:0000166">
    <property type="term" value="F:nucleotide binding"/>
    <property type="evidence" value="ECO:0007669"/>
    <property type="project" value="UniProtKB-KW"/>
</dbReference>
<feature type="region of interest" description="Disordered" evidence="7">
    <location>
        <begin position="1"/>
        <end position="29"/>
    </location>
</feature>
<evidence type="ECO:0000256" key="5">
    <source>
        <dbReference type="ARBA" id="ARBA00023136"/>
    </source>
</evidence>
<dbReference type="Gene3D" id="3.30.70.1230">
    <property type="entry name" value="Nucleotide cyclase"/>
    <property type="match status" value="1"/>
</dbReference>
<feature type="domain" description="Guanylate cyclase" evidence="9">
    <location>
        <begin position="528"/>
        <end position="662"/>
    </location>
</feature>